<accession>A0ABN9SQ83</accession>
<feature type="compositionally biased region" description="Low complexity" evidence="1">
    <location>
        <begin position="9"/>
        <end position="20"/>
    </location>
</feature>
<feature type="region of interest" description="Disordered" evidence="1">
    <location>
        <begin position="1"/>
        <end position="20"/>
    </location>
</feature>
<dbReference type="PANTHER" id="PTHR13017">
    <property type="entry name" value="5-FORMYLTETRAHYDROFOLATE CYCLO-LIGASE-RELATED"/>
    <property type="match status" value="1"/>
</dbReference>
<evidence type="ECO:0000313" key="2">
    <source>
        <dbReference type="EMBL" id="CAK0834051.1"/>
    </source>
</evidence>
<dbReference type="InterPro" id="IPR002698">
    <property type="entry name" value="FTHF_cligase"/>
</dbReference>
<keyword evidence="3" id="KW-1185">Reference proteome</keyword>
<proteinExistence type="predicted"/>
<dbReference type="InterPro" id="IPR037171">
    <property type="entry name" value="NagB/RpiA_transferase-like"/>
</dbReference>
<sequence length="277" mass="28681">MAAAEDGDAGPAPAAAAASAGGGSAASAHSAAEAWKSRVRHRVWDALEAADAVLFPRPCHGRIPHCAGSAAACGRLLASPWLREARVVKVHPSIGAAALRSALVMAGRTVLVPPYPGADYLYLKLHRDLAPSSCSLVHAGDKREYLRWGAPLGLAELPPVDAVVVAACAVAPNGVRLGKGKGYGEVEWGILSELGLVDPATTPVLTLCHDLQLVASEDLPCSVMADHDLPVDAVATPSRLLRCASAPANRLGCAGSWSLRALLSPLPLFKTDRKDAR</sequence>
<evidence type="ECO:0000313" key="3">
    <source>
        <dbReference type="Proteomes" id="UP001189429"/>
    </source>
</evidence>
<reference evidence="2" key="1">
    <citation type="submission" date="2023-10" db="EMBL/GenBank/DDBJ databases">
        <authorList>
            <person name="Chen Y."/>
            <person name="Shah S."/>
            <person name="Dougan E. K."/>
            <person name="Thang M."/>
            <person name="Chan C."/>
        </authorList>
    </citation>
    <scope>NUCLEOTIDE SEQUENCE [LARGE SCALE GENOMIC DNA]</scope>
</reference>
<evidence type="ECO:0000256" key="1">
    <source>
        <dbReference type="SAM" id="MobiDB-lite"/>
    </source>
</evidence>
<dbReference type="EMBL" id="CAUYUJ010012492">
    <property type="protein sequence ID" value="CAK0834051.1"/>
    <property type="molecule type" value="Genomic_DNA"/>
</dbReference>
<gene>
    <name evidence="2" type="ORF">PCOR1329_LOCUS31572</name>
</gene>
<organism evidence="2 3">
    <name type="scientific">Prorocentrum cordatum</name>
    <dbReference type="NCBI Taxonomy" id="2364126"/>
    <lineage>
        <taxon>Eukaryota</taxon>
        <taxon>Sar</taxon>
        <taxon>Alveolata</taxon>
        <taxon>Dinophyceae</taxon>
        <taxon>Prorocentrales</taxon>
        <taxon>Prorocentraceae</taxon>
        <taxon>Prorocentrum</taxon>
    </lineage>
</organism>
<protein>
    <recommendedName>
        <fullName evidence="4">5-formyltetrahydrofolate cyclo-ligase</fullName>
    </recommendedName>
</protein>
<name>A0ABN9SQ83_9DINO</name>
<evidence type="ECO:0008006" key="4">
    <source>
        <dbReference type="Google" id="ProtNLM"/>
    </source>
</evidence>
<dbReference type="InterPro" id="IPR024185">
    <property type="entry name" value="FTHF_cligase-like_sf"/>
</dbReference>
<dbReference type="Gene3D" id="3.40.50.10420">
    <property type="entry name" value="NagB/RpiA/CoA transferase-like"/>
    <property type="match status" value="1"/>
</dbReference>
<dbReference type="SUPFAM" id="SSF100950">
    <property type="entry name" value="NagB/RpiA/CoA transferase-like"/>
    <property type="match status" value="1"/>
</dbReference>
<comment type="caution">
    <text evidence="2">The sequence shown here is derived from an EMBL/GenBank/DDBJ whole genome shotgun (WGS) entry which is preliminary data.</text>
</comment>
<dbReference type="Pfam" id="PF01812">
    <property type="entry name" value="5-FTHF_cyc-lig"/>
    <property type="match status" value="1"/>
</dbReference>
<dbReference type="Proteomes" id="UP001189429">
    <property type="component" value="Unassembled WGS sequence"/>
</dbReference>
<dbReference type="PANTHER" id="PTHR13017:SF0">
    <property type="entry name" value="METHENYLTETRAHYDROFOLATE SYNTHASE DOMAIN-CONTAINING PROTEIN"/>
    <property type="match status" value="1"/>
</dbReference>